<feature type="region of interest" description="Disordered" evidence="1">
    <location>
        <begin position="990"/>
        <end position="1089"/>
    </location>
</feature>
<reference evidence="3" key="1">
    <citation type="journal article" date="2020" name="bioRxiv">
        <title>Comparative genomics of Chlamydomonas.</title>
        <authorList>
            <person name="Craig R.J."/>
            <person name="Hasan A.R."/>
            <person name="Ness R.W."/>
            <person name="Keightley P.D."/>
        </authorList>
    </citation>
    <scope>NUCLEOTIDE SEQUENCE</scope>
    <source>
        <strain evidence="3">CCAP 11/173</strain>
    </source>
</reference>
<feature type="region of interest" description="Disordered" evidence="1">
    <location>
        <begin position="813"/>
        <end position="881"/>
    </location>
</feature>
<feature type="region of interest" description="Disordered" evidence="1">
    <location>
        <begin position="895"/>
        <end position="978"/>
    </location>
</feature>
<feature type="region of interest" description="Disordered" evidence="1">
    <location>
        <begin position="1374"/>
        <end position="1411"/>
    </location>
</feature>
<feature type="region of interest" description="Disordered" evidence="1">
    <location>
        <begin position="1153"/>
        <end position="1309"/>
    </location>
</feature>
<name>A0A835W0H6_9CHLO</name>
<feature type="compositionally biased region" description="Low complexity" evidence="1">
    <location>
        <begin position="1237"/>
        <end position="1250"/>
    </location>
</feature>
<sequence>MFSNEYQGGTHVEVLGTQGQNPLSAWKVSGPQKGVQKVYDKALKGYVFACGAGCKMALPRDDRSSLGLSQPNLLLQLEIGLGGPFSVEVGVTDSSGTRRRMILSSSFSELKSTPLHCQVPLSSVPRDSWLNLVLPLADLAAAVFRPGGGGGAGGLGGSGPLYRSLDSLHLAGTCRLRRICTLRDAPPLPQDGHEGQAMAPAKPLDFPPGLDCHTLLLDPRTLAFVSHSPTNGGGGGGGLGTSGLLGAGGGGVGGGGGGPGGGLGVVGTSTGAARSRPAALTLTHTSAGPGGGVVSLGAVGTGRNSNSGIGAARPHPHGAHSGFGSVSAQGHHSGPVGVVLASTGPAGAPGSSDEDDSGSGVAAAAGGLSGAPSGQLSGPLASLPEGSNLMGTLSGQSTPTGRHAPSAAPPSSWAISRGLSALGQGGPGTGGHGHSEHPPPSRLGRSPGSSLLSPNGASATAAAGGVSLLSLAPASGGRPPRSNTHGGASAGGASAGGAPSGTPGGPNSVNTAEDPTGGDASPFGGRRAVSAQTAVRYGPGSVLPGGDVSTAPSGPGVALGGAGAAGLGGAAAGAAGAAAGGSTLPRSPPWPRSVMSKRAQSGPARISTEALAQGLGETQAPDNMPMSPSLVPRHGRRAYNASNFPPTIVENEALSMSGGGAAPGSGGGSLVGSGGGGGSNAIPAVPPGLPRSPNRSPARHRLSQLGMGVTAREPQSPSLPTLRPVRTEASGGGARGGAEPPSPSVLLPNCGSPFAPLASVLTVRGGVDASIDFSQQHASGTYLNLRVGDLAADGAVMPCSPSFISTLSRHNSQRAHRYGGGGAGAGAGGGGGGGGGAFGSSAPGPSMDFSSDSDDGGGVQRSGASVGLGTGAAASGAAGSALEVPVAVPRIRTRLPAGASPVPGATSAGSAQRRNSSGPGTGTGSSNSGATTRRTADVDTPTRRAPGAGGGAGPVNAAAMSGRTSPATPNRVAPAGRAAGASGAVSKAGTAAGAASGGSTVTASSPARQRPTPPPGGRTGGGTGTQGRGRGGANANANVPDRLPPLAAGRGAPTGRGAGRGAAAAAAAGGAGGGGHGASSRARTTAGNEVDVEESITLTAGMWGGFGVDEDDDMLGSRHFRSPGGHGGGSDEERVGEMATGPSFGHNLAALAGGPEGSGDGMSPDRYGGGGGGGGWGGSGGAAGAALPPMGASGPSPPGTAMGGARGGGGGQSFFGGGAGGAAWPPRMQGLGGEDLPASPARYPAAAAGPLSPPIRRSGNRSGGSSEVPTPQHYQPTLTGHIAPLDNSPLQPHEGGGGGGGGAGGRETTFNGFAHFAPRRGSGDGGGLDSPRVSSPTAAPLPFDPLLDEEALLAGHHHAGGLLGAYGFGHLDPHDDPMAAAPEADGGGGGGATDWSKVGTGPTPPELLNPNRAFTPPVVPASKALGVALAPPPGRGGGAGGRGTGGGRGGRGAQVLKMAGGKEAAAAAPPPASRPVITPALGESMVDLVYDPVLNCYYDGSTGQYYELKT</sequence>
<dbReference type="InterPro" id="IPR040441">
    <property type="entry name" value="CFA20/CFAP20DC"/>
</dbReference>
<evidence type="ECO:0000256" key="1">
    <source>
        <dbReference type="SAM" id="MobiDB-lite"/>
    </source>
</evidence>
<evidence type="ECO:0000313" key="4">
    <source>
        <dbReference type="Proteomes" id="UP000613740"/>
    </source>
</evidence>
<dbReference type="PANTHER" id="PTHR12458">
    <property type="entry name" value="ORF PROTEIN"/>
    <property type="match status" value="1"/>
</dbReference>
<feature type="compositionally biased region" description="Gly residues" evidence="1">
    <location>
        <begin position="1201"/>
        <end position="1221"/>
    </location>
</feature>
<evidence type="ECO:0000313" key="3">
    <source>
        <dbReference type="EMBL" id="KAG2436077.1"/>
    </source>
</evidence>
<feature type="compositionally biased region" description="Polar residues" evidence="1">
    <location>
        <begin position="389"/>
        <end position="400"/>
    </location>
</feature>
<feature type="compositionally biased region" description="Low complexity" evidence="1">
    <location>
        <begin position="871"/>
        <end position="881"/>
    </location>
</feature>
<keyword evidence="4" id="KW-1185">Reference proteome</keyword>
<protein>
    <recommendedName>
        <fullName evidence="2">CFA20 domain-containing protein</fullName>
    </recommendedName>
</protein>
<dbReference type="EMBL" id="JAEHOD010000050">
    <property type="protein sequence ID" value="KAG2436077.1"/>
    <property type="molecule type" value="Genomic_DNA"/>
</dbReference>
<feature type="compositionally biased region" description="Low complexity" evidence="1">
    <location>
        <begin position="913"/>
        <end position="933"/>
    </location>
</feature>
<feature type="region of interest" description="Disordered" evidence="1">
    <location>
        <begin position="573"/>
        <end position="643"/>
    </location>
</feature>
<feature type="compositionally biased region" description="Low complexity" evidence="1">
    <location>
        <begin position="1184"/>
        <end position="1194"/>
    </location>
</feature>
<dbReference type="Proteomes" id="UP000613740">
    <property type="component" value="Unassembled WGS sequence"/>
</dbReference>
<accession>A0A835W0H6</accession>
<proteinExistence type="predicted"/>
<feature type="region of interest" description="Disordered" evidence="1">
    <location>
        <begin position="305"/>
        <end position="459"/>
    </location>
</feature>
<feature type="compositionally biased region" description="Gly residues" evidence="1">
    <location>
        <begin position="856"/>
        <end position="870"/>
    </location>
</feature>
<feature type="compositionally biased region" description="Gly residues" evidence="1">
    <location>
        <begin position="1294"/>
        <end position="1305"/>
    </location>
</feature>
<feature type="compositionally biased region" description="Gly residues" evidence="1">
    <location>
        <begin position="488"/>
        <end position="504"/>
    </location>
</feature>
<comment type="caution">
    <text evidence="3">The sequence shown here is derived from an EMBL/GenBank/DDBJ whole genome shotgun (WGS) entry which is preliminary data.</text>
</comment>
<gene>
    <name evidence="3" type="ORF">HYH02_011588</name>
</gene>
<feature type="compositionally biased region" description="Gly residues" evidence="1">
    <location>
        <begin position="1167"/>
        <end position="1183"/>
    </location>
</feature>
<organism evidence="3 4">
    <name type="scientific">Chlamydomonas schloesseri</name>
    <dbReference type="NCBI Taxonomy" id="2026947"/>
    <lineage>
        <taxon>Eukaryota</taxon>
        <taxon>Viridiplantae</taxon>
        <taxon>Chlorophyta</taxon>
        <taxon>core chlorophytes</taxon>
        <taxon>Chlorophyceae</taxon>
        <taxon>CS clade</taxon>
        <taxon>Chlamydomonadales</taxon>
        <taxon>Chlamydomonadaceae</taxon>
        <taxon>Chlamydomonas</taxon>
    </lineage>
</organism>
<feature type="region of interest" description="Disordered" evidence="1">
    <location>
        <begin position="1433"/>
        <end position="1452"/>
    </location>
</feature>
<feature type="compositionally biased region" description="Low complexity" evidence="1">
    <location>
        <begin position="990"/>
        <end position="1010"/>
    </location>
</feature>
<feature type="compositionally biased region" description="Gly residues" evidence="1">
    <location>
        <begin position="423"/>
        <end position="432"/>
    </location>
</feature>
<feature type="compositionally biased region" description="Low complexity" evidence="1">
    <location>
        <begin position="358"/>
        <end position="380"/>
    </location>
</feature>
<dbReference type="OrthoDB" id="10261083at2759"/>
<feature type="region of interest" description="Disordered" evidence="1">
    <location>
        <begin position="655"/>
        <end position="747"/>
    </location>
</feature>
<dbReference type="InterPro" id="IPR007714">
    <property type="entry name" value="CFA20_dom"/>
</dbReference>
<dbReference type="Pfam" id="PF05018">
    <property type="entry name" value="CFA20_dom"/>
    <property type="match status" value="1"/>
</dbReference>
<feature type="compositionally biased region" description="Polar residues" evidence="1">
    <location>
        <begin position="1267"/>
        <end position="1278"/>
    </location>
</feature>
<feature type="compositionally biased region" description="Low complexity" evidence="1">
    <location>
        <begin position="442"/>
        <end position="459"/>
    </location>
</feature>
<evidence type="ECO:0000259" key="2">
    <source>
        <dbReference type="Pfam" id="PF05018"/>
    </source>
</evidence>
<feature type="compositionally biased region" description="Gly residues" evidence="1">
    <location>
        <begin position="818"/>
        <end position="838"/>
    </location>
</feature>
<feature type="compositionally biased region" description="Gly residues" evidence="1">
    <location>
        <begin position="1017"/>
        <end position="1032"/>
    </location>
</feature>
<feature type="compositionally biased region" description="Gly residues" evidence="1">
    <location>
        <begin position="1435"/>
        <end position="1452"/>
    </location>
</feature>
<feature type="compositionally biased region" description="Gly residues" evidence="1">
    <location>
        <begin position="657"/>
        <end position="679"/>
    </location>
</feature>
<feature type="domain" description="CFA20" evidence="2">
    <location>
        <begin position="1"/>
        <end position="179"/>
    </location>
</feature>
<feature type="region of interest" description="Disordered" evidence="1">
    <location>
        <begin position="471"/>
        <end position="525"/>
    </location>
</feature>